<name>A0ACC0M2K2_RHOML</name>
<gene>
    <name evidence="1" type="ORF">RHMOL_Rhmol10G0123800</name>
</gene>
<accession>A0ACC0M2K2</accession>
<keyword evidence="2" id="KW-1185">Reference proteome</keyword>
<protein>
    <submittedName>
        <fullName evidence="1">Uncharacterized protein</fullName>
    </submittedName>
</protein>
<reference evidence="1" key="1">
    <citation type="submission" date="2022-02" db="EMBL/GenBank/DDBJ databases">
        <title>Plant Genome Project.</title>
        <authorList>
            <person name="Zhang R.-G."/>
        </authorList>
    </citation>
    <scope>NUCLEOTIDE SEQUENCE</scope>
    <source>
        <strain evidence="1">AT1</strain>
    </source>
</reference>
<sequence>MAAGNGDNRDSHSSSSDELPRNPIAPQGMGSVCEEAASNIISGGSGTGPLVSTATPTASTRAASNSGLSGSKRSRRYSWVWNHFTINENFKNESGIGIGPRSVCHYCDKHSKCKSNNGVGPEGRHLKSKHADKIIGASDGSNFVYSKEKMSMDWPFM</sequence>
<organism evidence="1 2">
    <name type="scientific">Rhododendron molle</name>
    <name type="common">Chinese azalea</name>
    <name type="synonym">Azalea mollis</name>
    <dbReference type="NCBI Taxonomy" id="49168"/>
    <lineage>
        <taxon>Eukaryota</taxon>
        <taxon>Viridiplantae</taxon>
        <taxon>Streptophyta</taxon>
        <taxon>Embryophyta</taxon>
        <taxon>Tracheophyta</taxon>
        <taxon>Spermatophyta</taxon>
        <taxon>Magnoliopsida</taxon>
        <taxon>eudicotyledons</taxon>
        <taxon>Gunneridae</taxon>
        <taxon>Pentapetalae</taxon>
        <taxon>asterids</taxon>
        <taxon>Ericales</taxon>
        <taxon>Ericaceae</taxon>
        <taxon>Ericoideae</taxon>
        <taxon>Rhodoreae</taxon>
        <taxon>Rhododendron</taxon>
    </lineage>
</organism>
<dbReference type="EMBL" id="CM046397">
    <property type="protein sequence ID" value="KAI8534786.1"/>
    <property type="molecule type" value="Genomic_DNA"/>
</dbReference>
<evidence type="ECO:0000313" key="2">
    <source>
        <dbReference type="Proteomes" id="UP001062846"/>
    </source>
</evidence>
<evidence type="ECO:0000313" key="1">
    <source>
        <dbReference type="EMBL" id="KAI8534786.1"/>
    </source>
</evidence>
<comment type="caution">
    <text evidence="1">The sequence shown here is derived from an EMBL/GenBank/DDBJ whole genome shotgun (WGS) entry which is preliminary data.</text>
</comment>
<proteinExistence type="predicted"/>
<dbReference type="Proteomes" id="UP001062846">
    <property type="component" value="Chromosome 10"/>
</dbReference>